<dbReference type="AlphaFoldDB" id="L7CJ81"/>
<dbReference type="Proteomes" id="UP000010959">
    <property type="component" value="Unassembled WGS sequence"/>
</dbReference>
<dbReference type="RefSeq" id="WP_007337417.1">
    <property type="nucleotide sequence ID" value="NZ_AMWG01000048.1"/>
</dbReference>
<organism evidence="1 2">
    <name type="scientific">Rhodopirellula baltica SWK14</name>
    <dbReference type="NCBI Taxonomy" id="993516"/>
    <lineage>
        <taxon>Bacteria</taxon>
        <taxon>Pseudomonadati</taxon>
        <taxon>Planctomycetota</taxon>
        <taxon>Planctomycetia</taxon>
        <taxon>Pirellulales</taxon>
        <taxon>Pirellulaceae</taxon>
        <taxon>Rhodopirellula</taxon>
    </lineage>
</organism>
<comment type="caution">
    <text evidence="1">The sequence shown here is derived from an EMBL/GenBank/DDBJ whole genome shotgun (WGS) entry which is preliminary data.</text>
</comment>
<gene>
    <name evidence="1" type="ORF">RBSWK_02375</name>
</gene>
<dbReference type="PATRIC" id="fig|993516.3.peg.2531"/>
<evidence type="ECO:0000313" key="1">
    <source>
        <dbReference type="EMBL" id="ELP33687.1"/>
    </source>
</evidence>
<dbReference type="EMBL" id="AMWG01000048">
    <property type="protein sequence ID" value="ELP33687.1"/>
    <property type="molecule type" value="Genomic_DNA"/>
</dbReference>
<reference evidence="1 2" key="1">
    <citation type="journal article" date="2013" name="Mar. Genomics">
        <title>Expression of sulfatases in Rhodopirellula baltica and the diversity of sulfatases in the genus Rhodopirellula.</title>
        <authorList>
            <person name="Wegner C.E."/>
            <person name="Richter-Heitmann T."/>
            <person name="Klindworth A."/>
            <person name="Klockow C."/>
            <person name="Richter M."/>
            <person name="Achstetter T."/>
            <person name="Glockner F.O."/>
            <person name="Harder J."/>
        </authorList>
    </citation>
    <scope>NUCLEOTIDE SEQUENCE [LARGE SCALE GENOMIC DNA]</scope>
    <source>
        <strain evidence="1 2">SWK14</strain>
    </source>
</reference>
<accession>L7CJ81</accession>
<proteinExistence type="predicted"/>
<evidence type="ECO:0000313" key="2">
    <source>
        <dbReference type="Proteomes" id="UP000010959"/>
    </source>
</evidence>
<sequence length="160" mass="17831">MNPKRKVDLTNTRITEIHIETPPGCMGECDWHTARMLQSGTLEYCGRRNAAKDGECKGSVNLYTFDMIANVILESGFLDVPPAGNDYASTMGRYSIDLVIDGEQRNFQHDAAFTPPLFWAVVRLVEMMVGNAKWGEKHYNDAVATYASRLDGSFYRGPSG</sequence>
<protein>
    <submittedName>
        <fullName evidence="1">Uncharacterized protein</fullName>
    </submittedName>
</protein>
<name>L7CJ81_RHOBT</name>